<dbReference type="EMBL" id="CH672350">
    <property type="protein sequence ID" value="EEQ45863.1"/>
    <property type="molecule type" value="Genomic_DNA"/>
</dbReference>
<keyword evidence="3" id="KW-1185">Reference proteome</keyword>
<dbReference type="HOGENOM" id="CLU_073356_0_0_1"/>
<evidence type="ECO:0000256" key="1">
    <source>
        <dbReference type="SAM" id="MobiDB-lite"/>
    </source>
</evidence>
<dbReference type="AlphaFoldDB" id="C4YIC8"/>
<evidence type="ECO:0000313" key="3">
    <source>
        <dbReference type="Proteomes" id="UP000001429"/>
    </source>
</evidence>
<evidence type="ECO:0000313" key="2">
    <source>
        <dbReference type="EMBL" id="EEQ45863.1"/>
    </source>
</evidence>
<organism evidence="2 3">
    <name type="scientific">Candida albicans (strain WO-1)</name>
    <name type="common">Yeast</name>
    <dbReference type="NCBI Taxonomy" id="294748"/>
    <lineage>
        <taxon>Eukaryota</taxon>
        <taxon>Fungi</taxon>
        <taxon>Dikarya</taxon>
        <taxon>Ascomycota</taxon>
        <taxon>Saccharomycotina</taxon>
        <taxon>Pichiomycetes</taxon>
        <taxon>Debaryomycetaceae</taxon>
        <taxon>Candida/Lodderomyces clade</taxon>
        <taxon>Candida</taxon>
    </lineage>
</organism>
<dbReference type="PaxDb" id="5476-C4YIC8"/>
<sequence length="275" mass="31495">MCHLSTNLQQLHLIANESGKIHSTTKMVAWPSSLNDFVFQNLNIDYRTLELLNLRESRLEKINIQKGDIKTLNADLFPASVKDLSLRGMGIQQLSDSFENLENLQKLSLAGNELRELTSVKLPMATLEFLDVRHCNLRFISPFLVSMIDEKNKKAKLRVEATGNWNVSVVDIRRALKASKGLSLYLSKLDEDLVEISKRSSRLHFNGELLDTYIKKPKTDDLYNGSDSNLDEQSDVGVMKSLSSEQFPVANQQRRNRNRNRNRKKQSFDVRTFLP</sequence>
<dbReference type="OrthoDB" id="660555at2759"/>
<dbReference type="Proteomes" id="UP000001429">
    <property type="component" value="Chromosome 2"/>
</dbReference>
<protein>
    <submittedName>
        <fullName evidence="2">Uncharacterized protein</fullName>
    </submittedName>
</protein>
<name>C4YIC8_CANAW</name>
<dbReference type="InterPro" id="IPR032675">
    <property type="entry name" value="LRR_dom_sf"/>
</dbReference>
<dbReference type="SUPFAM" id="SSF52058">
    <property type="entry name" value="L domain-like"/>
    <property type="match status" value="1"/>
</dbReference>
<gene>
    <name evidence="2" type="ORF">CAWG_04201</name>
</gene>
<accession>C4YIC8</accession>
<dbReference type="VEuPathDB" id="FungiDB:CAWG_04201"/>
<reference evidence="2 3" key="1">
    <citation type="journal article" date="2009" name="Nature">
        <title>Evolution of pathogenicity and sexual reproduction in eight Candida genomes.</title>
        <authorList>
            <person name="Butler G."/>
            <person name="Rasmussen M.D."/>
            <person name="Lin M.F."/>
            <person name="Santos M.A."/>
            <person name="Sakthikumar S."/>
            <person name="Munro C.A."/>
            <person name="Rheinbay E."/>
            <person name="Grabherr M."/>
            <person name="Forche A."/>
            <person name="Reedy J.L."/>
            <person name="Agrafioti I."/>
            <person name="Arnaud M.B."/>
            <person name="Bates S."/>
            <person name="Brown A.J."/>
            <person name="Brunke S."/>
            <person name="Costanzo M.C."/>
            <person name="Fitzpatrick D.A."/>
            <person name="de Groot P.W."/>
            <person name="Harris D."/>
            <person name="Hoyer L.L."/>
            <person name="Hube B."/>
            <person name="Klis F.M."/>
            <person name="Kodira C."/>
            <person name="Lennard N."/>
            <person name="Logue M.E."/>
            <person name="Martin R."/>
            <person name="Neiman A.M."/>
            <person name="Nikolaou E."/>
            <person name="Quail M.A."/>
            <person name="Quinn J."/>
            <person name="Santos M.C."/>
            <person name="Schmitzberger F.F."/>
            <person name="Sherlock G."/>
            <person name="Shah P."/>
            <person name="Silverstein K.A."/>
            <person name="Skrzypek M.S."/>
            <person name="Soll D."/>
            <person name="Staggs R."/>
            <person name="Stansfield I."/>
            <person name="Stumpf M.P."/>
            <person name="Sudbery P.E."/>
            <person name="Srikantha T."/>
            <person name="Zeng Q."/>
            <person name="Berman J."/>
            <person name="Berriman M."/>
            <person name="Heitman J."/>
            <person name="Gow N.A."/>
            <person name="Lorenz M.C."/>
            <person name="Birren B.W."/>
            <person name="Kellis M."/>
            <person name="Cuomo C.A."/>
        </authorList>
    </citation>
    <scope>NUCLEOTIDE SEQUENCE [LARGE SCALE GENOMIC DNA]</scope>
    <source>
        <strain evidence="2 3">WO-1</strain>
    </source>
</reference>
<dbReference type="Gene3D" id="3.80.10.10">
    <property type="entry name" value="Ribonuclease Inhibitor"/>
    <property type="match status" value="1"/>
</dbReference>
<proteinExistence type="predicted"/>
<feature type="region of interest" description="Disordered" evidence="1">
    <location>
        <begin position="248"/>
        <end position="275"/>
    </location>
</feature>
<feature type="compositionally biased region" description="Basic residues" evidence="1">
    <location>
        <begin position="254"/>
        <end position="265"/>
    </location>
</feature>
<dbReference type="OMA" id="MCHLSTN"/>